<keyword evidence="2" id="KW-1185">Reference proteome</keyword>
<evidence type="ECO:0000313" key="1">
    <source>
        <dbReference type="EMBL" id="KAJ2894935.1"/>
    </source>
</evidence>
<reference evidence="1" key="1">
    <citation type="submission" date="2022-07" db="EMBL/GenBank/DDBJ databases">
        <title>Draft genome sequence of Zalerion maritima ATCC 34329, a (micro)plastics degrading marine fungus.</title>
        <authorList>
            <person name="Paco A."/>
            <person name="Goncalves M.F.M."/>
            <person name="Rocha-Santos T.A.P."/>
            <person name="Alves A."/>
        </authorList>
    </citation>
    <scope>NUCLEOTIDE SEQUENCE</scope>
    <source>
        <strain evidence="1">ATCC 34329</strain>
    </source>
</reference>
<proteinExistence type="predicted"/>
<sequence length="314" mass="35884">MALAAQRFSASSGPGTKAYTASLLQNPESLSRLRRAVVPKPQRRPLTKEDLLECERQGDARKPLRPNHSDNYKVNLARCQMLWEDFVGLCGKEEDWRDVIKGLSWETKGVIEAFEVPGPRNRYGYATRACGAGYARELTAAEIPLRREPAHKNSLLPGTFLYLQYFRWVRDRSAFNIGLDRIDDSTIRLFQMYAGARTHELVYEPMQDNDRLKGRYRDNRDAYSDLTPAGHAQPRGKDCWVCEGVIEKSGEGGFDRAEKLFNTKLNLPAVKVTWKREFWHTPVFRRTDKCGGEVHVYKVGNESRRGRGQVRGMG</sequence>
<organism evidence="1 2">
    <name type="scientific">Zalerion maritima</name>
    <dbReference type="NCBI Taxonomy" id="339359"/>
    <lineage>
        <taxon>Eukaryota</taxon>
        <taxon>Fungi</taxon>
        <taxon>Dikarya</taxon>
        <taxon>Ascomycota</taxon>
        <taxon>Pezizomycotina</taxon>
        <taxon>Sordariomycetes</taxon>
        <taxon>Lulworthiomycetidae</taxon>
        <taxon>Lulworthiales</taxon>
        <taxon>Lulworthiaceae</taxon>
        <taxon>Zalerion</taxon>
    </lineage>
</organism>
<dbReference type="EMBL" id="JAKWBI020000444">
    <property type="protein sequence ID" value="KAJ2894935.1"/>
    <property type="molecule type" value="Genomic_DNA"/>
</dbReference>
<gene>
    <name evidence="1" type="ORF">MKZ38_007076</name>
</gene>
<accession>A0AAD5WN47</accession>
<protein>
    <submittedName>
        <fullName evidence="1">Uncharacterized protein</fullName>
    </submittedName>
</protein>
<name>A0AAD5WN47_9PEZI</name>
<evidence type="ECO:0000313" key="2">
    <source>
        <dbReference type="Proteomes" id="UP001201980"/>
    </source>
</evidence>
<comment type="caution">
    <text evidence="1">The sequence shown here is derived from an EMBL/GenBank/DDBJ whole genome shotgun (WGS) entry which is preliminary data.</text>
</comment>
<dbReference type="Proteomes" id="UP001201980">
    <property type="component" value="Unassembled WGS sequence"/>
</dbReference>
<dbReference type="AlphaFoldDB" id="A0AAD5WN47"/>